<comment type="similarity">
    <text evidence="1 5">Belongs to the polypeptide deformylase family.</text>
</comment>
<evidence type="ECO:0000256" key="2">
    <source>
        <dbReference type="ARBA" id="ARBA00022723"/>
    </source>
</evidence>
<evidence type="ECO:0000256" key="1">
    <source>
        <dbReference type="ARBA" id="ARBA00010759"/>
    </source>
</evidence>
<feature type="binding site" evidence="5">
    <location>
        <position position="162"/>
    </location>
    <ligand>
        <name>Fe cation</name>
        <dbReference type="ChEBI" id="CHEBI:24875"/>
    </ligand>
</feature>
<dbReference type="Gene3D" id="3.90.45.10">
    <property type="entry name" value="Peptide deformylase"/>
    <property type="match status" value="1"/>
</dbReference>
<name>A0A368K0K8_9HYPH</name>
<organism evidence="6 7">
    <name type="scientific">Phyllobacterium salinisoli</name>
    <dbReference type="NCBI Taxonomy" id="1899321"/>
    <lineage>
        <taxon>Bacteria</taxon>
        <taxon>Pseudomonadati</taxon>
        <taxon>Pseudomonadota</taxon>
        <taxon>Alphaproteobacteria</taxon>
        <taxon>Hyphomicrobiales</taxon>
        <taxon>Phyllobacteriaceae</taxon>
        <taxon>Phyllobacterium</taxon>
    </lineage>
</organism>
<evidence type="ECO:0000256" key="3">
    <source>
        <dbReference type="ARBA" id="ARBA00022801"/>
    </source>
</evidence>
<dbReference type="NCBIfam" id="TIGR00079">
    <property type="entry name" value="pept_deformyl"/>
    <property type="match status" value="1"/>
</dbReference>
<dbReference type="PANTHER" id="PTHR10458:SF2">
    <property type="entry name" value="PEPTIDE DEFORMYLASE, MITOCHONDRIAL"/>
    <property type="match status" value="1"/>
</dbReference>
<feature type="binding site" evidence="5">
    <location>
        <position position="116"/>
    </location>
    <ligand>
        <name>Fe cation</name>
        <dbReference type="ChEBI" id="CHEBI:24875"/>
    </ligand>
</feature>
<evidence type="ECO:0000256" key="5">
    <source>
        <dbReference type="HAMAP-Rule" id="MF_00163"/>
    </source>
</evidence>
<keyword evidence="3 5" id="KW-0378">Hydrolase</keyword>
<dbReference type="FunFam" id="3.90.45.10:FF:000003">
    <property type="entry name" value="Peptide deformylase"/>
    <property type="match status" value="1"/>
</dbReference>
<feature type="active site" evidence="5">
    <location>
        <position position="159"/>
    </location>
</feature>
<dbReference type="HAMAP" id="MF_00163">
    <property type="entry name" value="Pep_deformylase"/>
    <property type="match status" value="1"/>
</dbReference>
<keyword evidence="2 5" id="KW-0479">Metal-binding</keyword>
<dbReference type="Proteomes" id="UP000253420">
    <property type="component" value="Unassembled WGS sequence"/>
</dbReference>
<sequence>MKGKNGMRLKIPSVGEPVLRQVGQVLTVSEIKSSSIQQLIENMRETVQDAPGVGLAAPQVGLSLQLAVIEDRPEYHRGLSQEELALRERYPVPFHVVINPRIQLLSEPDVTFFEGCLSIPGFTALVPRARHVLVECLDHNGEPLRIEAQGWYARILQHEIDHLYGRLYIDRMLSRSFMSLENYTRYWKDKPVREIEASVKSSTE</sequence>
<keyword evidence="5" id="KW-0408">Iron</keyword>
<evidence type="ECO:0000313" key="7">
    <source>
        <dbReference type="Proteomes" id="UP000253420"/>
    </source>
</evidence>
<accession>A0A368K0K8</accession>
<dbReference type="OrthoDB" id="9804313at2"/>
<dbReference type="PANTHER" id="PTHR10458">
    <property type="entry name" value="PEPTIDE DEFORMYLASE"/>
    <property type="match status" value="1"/>
</dbReference>
<dbReference type="Pfam" id="PF01327">
    <property type="entry name" value="Pep_deformylase"/>
    <property type="match status" value="1"/>
</dbReference>
<feature type="binding site" evidence="5">
    <location>
        <position position="158"/>
    </location>
    <ligand>
        <name>Fe cation</name>
        <dbReference type="ChEBI" id="CHEBI:24875"/>
    </ligand>
</feature>
<dbReference type="InterPro" id="IPR023635">
    <property type="entry name" value="Peptide_deformylase"/>
</dbReference>
<dbReference type="InterPro" id="IPR036821">
    <property type="entry name" value="Peptide_deformylase_sf"/>
</dbReference>
<keyword evidence="4 5" id="KW-0648">Protein biosynthesis</keyword>
<dbReference type="EC" id="3.5.1.88" evidence="5"/>
<comment type="function">
    <text evidence="5">Removes the formyl group from the N-terminal Met of newly synthesized proteins. Requires at least a dipeptide for an efficient rate of reaction. N-terminal L-methionine is a prerequisite for activity but the enzyme has broad specificity at other positions.</text>
</comment>
<dbReference type="GO" id="GO:0042586">
    <property type="term" value="F:peptide deformylase activity"/>
    <property type="evidence" value="ECO:0007669"/>
    <property type="project" value="UniProtKB-UniRule"/>
</dbReference>
<comment type="cofactor">
    <cofactor evidence="5">
        <name>Fe(2+)</name>
        <dbReference type="ChEBI" id="CHEBI:29033"/>
    </cofactor>
    <text evidence="5">Binds 1 Fe(2+) ion.</text>
</comment>
<dbReference type="PRINTS" id="PR01576">
    <property type="entry name" value="PDEFORMYLASE"/>
</dbReference>
<gene>
    <name evidence="5 6" type="primary">def</name>
    <name evidence="6" type="ORF">DUT91_23620</name>
</gene>
<keyword evidence="7" id="KW-1185">Reference proteome</keyword>
<reference evidence="6 7" key="1">
    <citation type="submission" date="2018-07" db="EMBL/GenBank/DDBJ databases">
        <title>The draft genome of Phyllobacterium salinisoli.</title>
        <authorList>
            <person name="Liu L."/>
            <person name="Li L."/>
            <person name="Zhang X."/>
            <person name="Liang L."/>
        </authorList>
    </citation>
    <scope>NUCLEOTIDE SEQUENCE [LARGE SCALE GENOMIC DNA]</scope>
    <source>
        <strain evidence="6 7">LLAN61</strain>
    </source>
</reference>
<dbReference type="PIRSF" id="PIRSF004749">
    <property type="entry name" value="Pep_def"/>
    <property type="match status" value="1"/>
</dbReference>
<evidence type="ECO:0000313" key="6">
    <source>
        <dbReference type="EMBL" id="RCS21510.1"/>
    </source>
</evidence>
<dbReference type="AlphaFoldDB" id="A0A368K0K8"/>
<comment type="caution">
    <text evidence="6">The sequence shown here is derived from an EMBL/GenBank/DDBJ whole genome shotgun (WGS) entry which is preliminary data.</text>
</comment>
<proteinExistence type="inferred from homology"/>
<dbReference type="GO" id="GO:0046872">
    <property type="term" value="F:metal ion binding"/>
    <property type="evidence" value="ECO:0007669"/>
    <property type="project" value="UniProtKB-KW"/>
</dbReference>
<dbReference type="NCBIfam" id="NF001159">
    <property type="entry name" value="PRK00150.1-3"/>
    <property type="match status" value="1"/>
</dbReference>
<dbReference type="EMBL" id="QOZG01000030">
    <property type="protein sequence ID" value="RCS21510.1"/>
    <property type="molecule type" value="Genomic_DNA"/>
</dbReference>
<dbReference type="GO" id="GO:0006412">
    <property type="term" value="P:translation"/>
    <property type="evidence" value="ECO:0007669"/>
    <property type="project" value="UniProtKB-UniRule"/>
</dbReference>
<evidence type="ECO:0000256" key="4">
    <source>
        <dbReference type="ARBA" id="ARBA00022917"/>
    </source>
</evidence>
<dbReference type="CDD" id="cd00487">
    <property type="entry name" value="Pep_deformylase"/>
    <property type="match status" value="1"/>
</dbReference>
<comment type="catalytic activity">
    <reaction evidence="5">
        <text>N-terminal N-formyl-L-methionyl-[peptide] + H2O = N-terminal L-methionyl-[peptide] + formate</text>
        <dbReference type="Rhea" id="RHEA:24420"/>
        <dbReference type="Rhea" id="RHEA-COMP:10639"/>
        <dbReference type="Rhea" id="RHEA-COMP:10640"/>
        <dbReference type="ChEBI" id="CHEBI:15377"/>
        <dbReference type="ChEBI" id="CHEBI:15740"/>
        <dbReference type="ChEBI" id="CHEBI:49298"/>
        <dbReference type="ChEBI" id="CHEBI:64731"/>
        <dbReference type="EC" id="3.5.1.88"/>
    </reaction>
</comment>
<dbReference type="SUPFAM" id="SSF56420">
    <property type="entry name" value="Peptide deformylase"/>
    <property type="match status" value="1"/>
</dbReference>
<protein>
    <recommendedName>
        <fullName evidence="5">Peptide deformylase</fullName>
        <shortName evidence="5">PDF</shortName>
        <ecNumber evidence="5">3.5.1.88</ecNumber>
    </recommendedName>
    <alternativeName>
        <fullName evidence="5">Polypeptide deformylase</fullName>
    </alternativeName>
</protein>